<organism evidence="2 3">
    <name type="scientific">Haloactinopolyspora alba</name>
    <dbReference type="NCBI Taxonomy" id="648780"/>
    <lineage>
        <taxon>Bacteria</taxon>
        <taxon>Bacillati</taxon>
        <taxon>Actinomycetota</taxon>
        <taxon>Actinomycetes</taxon>
        <taxon>Jiangellales</taxon>
        <taxon>Jiangellaceae</taxon>
        <taxon>Haloactinopolyspora</taxon>
    </lineage>
</organism>
<evidence type="ECO:0000313" key="3">
    <source>
        <dbReference type="Proteomes" id="UP000243528"/>
    </source>
</evidence>
<dbReference type="AlphaFoldDB" id="A0A2P8DWI9"/>
<dbReference type="OrthoDB" id="276580at2"/>
<protein>
    <submittedName>
        <fullName evidence="2">Phosphoenolpyruvate synthase</fullName>
    </submittedName>
</protein>
<keyword evidence="3" id="KW-1185">Reference proteome</keyword>
<dbReference type="SMART" id="SM00873">
    <property type="entry name" value="B3_4"/>
    <property type="match status" value="1"/>
</dbReference>
<reference evidence="2 3" key="1">
    <citation type="submission" date="2018-03" db="EMBL/GenBank/DDBJ databases">
        <title>Genomic Encyclopedia of Archaeal and Bacterial Type Strains, Phase II (KMG-II): from individual species to whole genera.</title>
        <authorList>
            <person name="Goeker M."/>
        </authorList>
    </citation>
    <scope>NUCLEOTIDE SEQUENCE [LARGE SCALE GENOMIC DNA]</scope>
    <source>
        <strain evidence="2 3">DSM 45211</strain>
    </source>
</reference>
<comment type="caution">
    <text evidence="2">The sequence shown here is derived from an EMBL/GenBank/DDBJ whole genome shotgun (WGS) entry which is preliminary data.</text>
</comment>
<name>A0A2P8DWI9_9ACTN</name>
<dbReference type="Gene3D" id="3.50.40.10">
    <property type="entry name" value="Phenylalanyl-trna Synthetase, Chain B, domain 3"/>
    <property type="match status" value="1"/>
</dbReference>
<evidence type="ECO:0000313" key="2">
    <source>
        <dbReference type="EMBL" id="PSL01581.1"/>
    </source>
</evidence>
<dbReference type="SUPFAM" id="SSF56037">
    <property type="entry name" value="PheT/TilS domain"/>
    <property type="match status" value="1"/>
</dbReference>
<dbReference type="EMBL" id="PYGE01000013">
    <property type="protein sequence ID" value="PSL01581.1"/>
    <property type="molecule type" value="Genomic_DNA"/>
</dbReference>
<evidence type="ECO:0000259" key="1">
    <source>
        <dbReference type="SMART" id="SM00873"/>
    </source>
</evidence>
<dbReference type="InterPro" id="IPR020825">
    <property type="entry name" value="Phe-tRNA_synthase-like_B3/B4"/>
</dbReference>
<dbReference type="GO" id="GO:0003723">
    <property type="term" value="F:RNA binding"/>
    <property type="evidence" value="ECO:0007669"/>
    <property type="project" value="InterPro"/>
</dbReference>
<dbReference type="PANTHER" id="PTHR39209:SF2">
    <property type="entry name" value="CYTOPLASMIC PROTEIN"/>
    <property type="match status" value="1"/>
</dbReference>
<feature type="domain" description="B3/B4 tRNA-binding" evidence="1">
    <location>
        <begin position="59"/>
        <end position="209"/>
    </location>
</feature>
<keyword evidence="2" id="KW-0670">Pyruvate</keyword>
<sequence>MHVQHAPELRRDFPELAAGAVVAGGITPDVTVDERAAAFTAIAESRLAVTPESEFPEIQAWRRTFTAMGLKSTQYRCAAESLLRRFRKEGRLPRIHPLIDVCNAMSLAYAVPVAVFDLARIDGYVDVRRATGDETYETFTGSTEHPDAGEVIFADAAGSAHARRWTNRQSGLSAVREATTDVLIVAEGMHDGAATDVERLVTTVADEVAAVWAQTAATAMLTESAPRFDFQNR</sequence>
<dbReference type="PANTHER" id="PTHR39209">
    <property type="match status" value="1"/>
</dbReference>
<gene>
    <name evidence="2" type="ORF">CLV30_11369</name>
</gene>
<dbReference type="Proteomes" id="UP000243528">
    <property type="component" value="Unassembled WGS sequence"/>
</dbReference>
<accession>A0A2P8DWI9</accession>
<dbReference type="RefSeq" id="WP_106538437.1">
    <property type="nucleotide sequence ID" value="NZ_PYGE01000013.1"/>
</dbReference>
<proteinExistence type="predicted"/>
<dbReference type="InterPro" id="IPR005146">
    <property type="entry name" value="B3/B4_tRNA-bd"/>
</dbReference>
<dbReference type="GO" id="GO:0004826">
    <property type="term" value="F:phenylalanine-tRNA ligase activity"/>
    <property type="evidence" value="ECO:0007669"/>
    <property type="project" value="InterPro"/>
</dbReference>
<dbReference type="Pfam" id="PF03483">
    <property type="entry name" value="B3_4"/>
    <property type="match status" value="1"/>
</dbReference>